<evidence type="ECO:0000313" key="2">
    <source>
        <dbReference type="EMBL" id="KAF0730243.1"/>
    </source>
</evidence>
<evidence type="ECO:0000259" key="1">
    <source>
        <dbReference type="PROSITE" id="PS50127"/>
    </source>
</evidence>
<accession>A0A6G0WS13</accession>
<dbReference type="PANTHER" id="PTHR24067">
    <property type="entry name" value="UBIQUITIN-CONJUGATING ENZYME E2"/>
    <property type="match status" value="1"/>
</dbReference>
<comment type="caution">
    <text evidence="2">The sequence shown here is derived from an EMBL/GenBank/DDBJ whole genome shotgun (WGS) entry which is preliminary data.</text>
</comment>
<name>A0A6G0WS13_9STRA</name>
<dbReference type="Pfam" id="PF00179">
    <property type="entry name" value="UQ_con"/>
    <property type="match status" value="1"/>
</dbReference>
<dbReference type="Proteomes" id="UP000481153">
    <property type="component" value="Unassembled WGS sequence"/>
</dbReference>
<feature type="domain" description="UBC core" evidence="1">
    <location>
        <begin position="7"/>
        <end position="161"/>
    </location>
</feature>
<dbReference type="SUPFAM" id="SSF54495">
    <property type="entry name" value="UBC-like"/>
    <property type="match status" value="1"/>
</dbReference>
<organism evidence="2 3">
    <name type="scientific">Aphanomyces euteiches</name>
    <dbReference type="NCBI Taxonomy" id="100861"/>
    <lineage>
        <taxon>Eukaryota</taxon>
        <taxon>Sar</taxon>
        <taxon>Stramenopiles</taxon>
        <taxon>Oomycota</taxon>
        <taxon>Saprolegniomycetes</taxon>
        <taxon>Saprolegniales</taxon>
        <taxon>Verrucalvaceae</taxon>
        <taxon>Aphanomyces</taxon>
    </lineage>
</organism>
<dbReference type="VEuPathDB" id="FungiDB:AeMF1_005325"/>
<evidence type="ECO:0000313" key="3">
    <source>
        <dbReference type="Proteomes" id="UP000481153"/>
    </source>
</evidence>
<protein>
    <recommendedName>
        <fullName evidence="1">UBC core domain-containing protein</fullName>
    </recommendedName>
</protein>
<dbReference type="CDD" id="cd23794">
    <property type="entry name" value="UBCc_UBE2F_UBE2M"/>
    <property type="match status" value="1"/>
</dbReference>
<dbReference type="InterPro" id="IPR016135">
    <property type="entry name" value="UBQ-conjugating_enzyme/RWD"/>
</dbReference>
<dbReference type="InterPro" id="IPR000608">
    <property type="entry name" value="UBC"/>
</dbReference>
<reference evidence="2 3" key="1">
    <citation type="submission" date="2019-07" db="EMBL/GenBank/DDBJ databases">
        <title>Genomics analysis of Aphanomyces spp. identifies a new class of oomycete effector associated with host adaptation.</title>
        <authorList>
            <person name="Gaulin E."/>
        </authorList>
    </citation>
    <scope>NUCLEOTIDE SEQUENCE [LARGE SCALE GENOMIC DNA]</scope>
    <source>
        <strain evidence="2 3">ATCC 201684</strain>
    </source>
</reference>
<keyword evidence="3" id="KW-1185">Reference proteome</keyword>
<dbReference type="Gene3D" id="3.10.110.10">
    <property type="entry name" value="Ubiquitin Conjugating Enzyme"/>
    <property type="match status" value="1"/>
</dbReference>
<dbReference type="EMBL" id="VJMJ01000155">
    <property type="protein sequence ID" value="KAF0730243.1"/>
    <property type="molecule type" value="Genomic_DNA"/>
</dbReference>
<sequence length="228" mass="26109">MCSRLDLATLRVRKDVNELSKGKFTCSHATTRIEFPDGIDNLLCILIVISITDPGSPYANGDFRFRFDIPRTYPFHAPLVFSLDRIWHPNIDINTGHVMFSILGKDWRPVLSINTILLGLQLIFLEPCIEFALNQAAAETYSKDPVLFRKHVQLTLRGGTFFGFEFATHPRQKGSRQSFLLSERPSCKRERELEQEIQHMSISAPIDCDMAGDDSEQSFPLFKRQRSM</sequence>
<dbReference type="AlphaFoldDB" id="A0A6G0WS13"/>
<dbReference type="SMART" id="SM00212">
    <property type="entry name" value="UBCc"/>
    <property type="match status" value="1"/>
</dbReference>
<dbReference type="InterPro" id="IPR050113">
    <property type="entry name" value="Ub_conjugating_enzyme"/>
</dbReference>
<gene>
    <name evidence="2" type="ORF">Ae201684_012245</name>
</gene>
<dbReference type="PROSITE" id="PS50127">
    <property type="entry name" value="UBC_2"/>
    <property type="match status" value="1"/>
</dbReference>
<proteinExistence type="predicted"/>